<feature type="transmembrane region" description="Helical" evidence="6">
    <location>
        <begin position="210"/>
        <end position="231"/>
    </location>
</feature>
<reference evidence="8 9" key="1">
    <citation type="submission" date="2019-06" db="EMBL/GenBank/DDBJ databases">
        <title>Whole genome shotgun sequence of Nitrobacter winogradskyi NBRC 14297.</title>
        <authorList>
            <person name="Hosoyama A."/>
            <person name="Uohara A."/>
            <person name="Ohji S."/>
            <person name="Ichikawa N."/>
        </authorList>
    </citation>
    <scope>NUCLEOTIDE SEQUENCE [LARGE SCALE GENOMIC DNA]</scope>
    <source>
        <strain evidence="8 9">NBRC 14297</strain>
    </source>
</reference>
<evidence type="ECO:0000256" key="2">
    <source>
        <dbReference type="ARBA" id="ARBA00012438"/>
    </source>
</evidence>
<feature type="transmembrane region" description="Helical" evidence="6">
    <location>
        <begin position="366"/>
        <end position="388"/>
    </location>
</feature>
<sequence length="720" mass="76840">MRIRLTPVGILTMATMIGLVLVAVAVVLAVRQPWLGLNLSNHPDRDLVWIDSVDAGSPAAAVPAAATLVALIGPGGERIKPAPGDLIEDPDGLATYAQVRDFLARQSRLAAIMAQETIGIESRGEDAEPKVTNVRLWRQRPVADLPLVFWVQALTGLFGFLISVWVWSLKPGETGPRLFALAGAGLMISAMPAAVYSTRELALDGGLFRVLSGINHAGALLFGAAMIGLFLSYPRRLVRPRWLAVPALVLGVCLVVGLLELSPGPPIGLHLPVTLAMLTILACAGLQYRRTRGDPSARAALGWFSLAVTIGAGAFVTTIIAPHMIGVAPVISQGYAFPLFLIIHAGLALGVARYRLFELDDWAFSILFYLGGTVLLLVLDAALIYVVALERLPAFSLSLLTVAFLYLPLRSALASWLLGRRPVIRENMFRQVVDVALAPPGVDQTGLWRQLVQDVFDPLRIEPSPDVGTATLSEDGLALLVPGIGTLPALRLEHAGRGRRLFSARDASLAAELHAMLRHAVESRESYEKGAAQERERIALDIHDNIGVQLLGALHSRAPDRKDAMIRETLSDLRDIINNASRPGLSFDETLADLRVEIAEHLSSAGIDLDWSTQTQGASVLPPQAVHALRSVIREASGNVIKHASASGLRIHIAHCVGGIAMVIEDDGCGFDPCGATVGNGLTNMRTRMVGLGGTFEIVPGAAGTRITVQFPLSIAKASP</sequence>
<gene>
    <name evidence="8" type="ORF">NWI01_07840</name>
</gene>
<keyword evidence="4" id="KW-0418">Kinase</keyword>
<dbReference type="EMBL" id="BJNF01000018">
    <property type="protein sequence ID" value="GEC14892.1"/>
    <property type="molecule type" value="Genomic_DNA"/>
</dbReference>
<feature type="transmembrane region" description="Helical" evidence="6">
    <location>
        <begin position="300"/>
        <end position="323"/>
    </location>
</feature>
<feature type="transmembrane region" description="Helical" evidence="6">
    <location>
        <begin position="335"/>
        <end position="354"/>
    </location>
</feature>
<evidence type="ECO:0000313" key="9">
    <source>
        <dbReference type="Proteomes" id="UP000318825"/>
    </source>
</evidence>
<feature type="transmembrane region" description="Helical" evidence="6">
    <location>
        <begin position="394"/>
        <end position="418"/>
    </location>
</feature>
<proteinExistence type="predicted"/>
<feature type="transmembrane region" description="Helical" evidence="6">
    <location>
        <begin position="267"/>
        <end position="288"/>
    </location>
</feature>
<keyword evidence="6" id="KW-0812">Transmembrane</keyword>
<dbReference type="EC" id="2.7.13.3" evidence="2"/>
<dbReference type="AlphaFoldDB" id="A0A4Y3W7F2"/>
<dbReference type="Pfam" id="PF02518">
    <property type="entry name" value="HATPase_c"/>
    <property type="match status" value="1"/>
</dbReference>
<feature type="transmembrane region" description="Helical" evidence="6">
    <location>
        <begin position="178"/>
        <end position="198"/>
    </location>
</feature>
<keyword evidence="6" id="KW-1133">Transmembrane helix</keyword>
<dbReference type="GO" id="GO:0004673">
    <property type="term" value="F:protein histidine kinase activity"/>
    <property type="evidence" value="ECO:0007669"/>
    <property type="project" value="UniProtKB-EC"/>
</dbReference>
<evidence type="ECO:0000256" key="4">
    <source>
        <dbReference type="ARBA" id="ARBA00022777"/>
    </source>
</evidence>
<feature type="transmembrane region" description="Helical" evidence="6">
    <location>
        <begin position="243"/>
        <end position="261"/>
    </location>
</feature>
<keyword evidence="5" id="KW-0902">Two-component regulatory system</keyword>
<evidence type="ECO:0000256" key="6">
    <source>
        <dbReference type="SAM" id="Phobius"/>
    </source>
</evidence>
<keyword evidence="6" id="KW-0472">Membrane</keyword>
<protein>
    <recommendedName>
        <fullName evidence="2">histidine kinase</fullName>
        <ecNumber evidence="2">2.7.13.3</ecNumber>
    </recommendedName>
</protein>
<dbReference type="GO" id="GO:0000160">
    <property type="term" value="P:phosphorelay signal transduction system"/>
    <property type="evidence" value="ECO:0007669"/>
    <property type="project" value="UniProtKB-KW"/>
</dbReference>
<comment type="caution">
    <text evidence="8">The sequence shown here is derived from an EMBL/GenBank/DDBJ whole genome shotgun (WGS) entry which is preliminary data.</text>
</comment>
<comment type="catalytic activity">
    <reaction evidence="1">
        <text>ATP + protein L-histidine = ADP + protein N-phospho-L-histidine.</text>
        <dbReference type="EC" id="2.7.13.3"/>
    </reaction>
</comment>
<dbReference type="SUPFAM" id="SSF55874">
    <property type="entry name" value="ATPase domain of HSP90 chaperone/DNA topoisomerase II/histidine kinase"/>
    <property type="match status" value="1"/>
</dbReference>
<evidence type="ECO:0000256" key="1">
    <source>
        <dbReference type="ARBA" id="ARBA00000085"/>
    </source>
</evidence>
<keyword evidence="3" id="KW-0808">Transferase</keyword>
<dbReference type="SMART" id="SM00387">
    <property type="entry name" value="HATPase_c"/>
    <property type="match status" value="1"/>
</dbReference>
<dbReference type="InterPro" id="IPR036890">
    <property type="entry name" value="HATPase_C_sf"/>
</dbReference>
<feature type="domain" description="Histidine kinase/HSP90-like ATPase" evidence="7">
    <location>
        <begin position="624"/>
        <end position="715"/>
    </location>
</feature>
<dbReference type="OrthoDB" id="9760752at2"/>
<dbReference type="RefSeq" id="WP_141382643.1">
    <property type="nucleotide sequence ID" value="NZ_BJNF01000018.1"/>
</dbReference>
<dbReference type="PANTHER" id="PTHR24421:SF10">
    <property type="entry name" value="NITRATE_NITRITE SENSOR PROTEIN NARQ"/>
    <property type="match status" value="1"/>
</dbReference>
<dbReference type="Proteomes" id="UP000318825">
    <property type="component" value="Unassembled WGS sequence"/>
</dbReference>
<dbReference type="InterPro" id="IPR003594">
    <property type="entry name" value="HATPase_dom"/>
</dbReference>
<dbReference type="InterPro" id="IPR050482">
    <property type="entry name" value="Sensor_HK_TwoCompSys"/>
</dbReference>
<organism evidence="8 9">
    <name type="scientific">Nitrobacter winogradskyi</name>
    <name type="common">Nitrobacter agilis</name>
    <dbReference type="NCBI Taxonomy" id="913"/>
    <lineage>
        <taxon>Bacteria</taxon>
        <taxon>Pseudomonadati</taxon>
        <taxon>Pseudomonadota</taxon>
        <taxon>Alphaproteobacteria</taxon>
        <taxon>Hyphomicrobiales</taxon>
        <taxon>Nitrobacteraceae</taxon>
        <taxon>Nitrobacter</taxon>
    </lineage>
</organism>
<dbReference type="PANTHER" id="PTHR24421">
    <property type="entry name" value="NITRATE/NITRITE SENSOR PROTEIN NARX-RELATED"/>
    <property type="match status" value="1"/>
</dbReference>
<dbReference type="Gene3D" id="3.30.565.10">
    <property type="entry name" value="Histidine kinase-like ATPase, C-terminal domain"/>
    <property type="match status" value="1"/>
</dbReference>
<evidence type="ECO:0000259" key="7">
    <source>
        <dbReference type="SMART" id="SM00387"/>
    </source>
</evidence>
<evidence type="ECO:0000256" key="5">
    <source>
        <dbReference type="ARBA" id="ARBA00023012"/>
    </source>
</evidence>
<evidence type="ECO:0000313" key="8">
    <source>
        <dbReference type="EMBL" id="GEC14892.1"/>
    </source>
</evidence>
<name>A0A4Y3W7F2_NITWI</name>
<accession>A0A4Y3W7F2</accession>
<feature type="transmembrane region" description="Helical" evidence="6">
    <location>
        <begin position="7"/>
        <end position="30"/>
    </location>
</feature>
<feature type="transmembrane region" description="Helical" evidence="6">
    <location>
        <begin position="147"/>
        <end position="166"/>
    </location>
</feature>
<dbReference type="CDD" id="cd16917">
    <property type="entry name" value="HATPase_UhpB-NarQ-NarX-like"/>
    <property type="match status" value="1"/>
</dbReference>
<evidence type="ECO:0000256" key="3">
    <source>
        <dbReference type="ARBA" id="ARBA00022679"/>
    </source>
</evidence>